<gene>
    <name evidence="1" type="ORF">A2903_01250</name>
</gene>
<name>A0A1F6WNM7_9BACT</name>
<evidence type="ECO:0000313" key="1">
    <source>
        <dbReference type="EMBL" id="OGI83477.1"/>
    </source>
</evidence>
<proteinExistence type="predicted"/>
<reference evidence="1 2" key="1">
    <citation type="journal article" date="2016" name="Nat. Commun.">
        <title>Thousands of microbial genomes shed light on interconnected biogeochemical processes in an aquifer system.</title>
        <authorList>
            <person name="Anantharaman K."/>
            <person name="Brown C.T."/>
            <person name="Hug L.A."/>
            <person name="Sharon I."/>
            <person name="Castelle C.J."/>
            <person name="Probst A.J."/>
            <person name="Thomas B.C."/>
            <person name="Singh A."/>
            <person name="Wilkins M.J."/>
            <person name="Karaoz U."/>
            <person name="Brodie E.L."/>
            <person name="Williams K.H."/>
            <person name="Hubbard S.S."/>
            <person name="Banfield J.F."/>
        </authorList>
    </citation>
    <scope>NUCLEOTIDE SEQUENCE [LARGE SCALE GENOMIC DNA]</scope>
</reference>
<dbReference type="Proteomes" id="UP000178184">
    <property type="component" value="Unassembled WGS sequence"/>
</dbReference>
<accession>A0A1F6WNM7</accession>
<sequence length="217" mass="24405">MNKIKFNIKLITALALLIATILAIFFGIKFLRNSASKSFLLEQSIKNTTNEVINSSEIEQLIFINNVYFEELKSHTINTQNDVPPLVESIETYANMLGLTIKIDSISFPEIKVKKGTKAPLKVEIVPVDAPLALKPLYIDINVRGDFDKLINFIKVMENSNYLTQIPTYSLKKVVIDNSVIGRNANIIPVSADTIISLQDKVTWVLNARIVIYTHIN</sequence>
<dbReference type="EMBL" id="MFUO01000027">
    <property type="protein sequence ID" value="OGI83477.1"/>
    <property type="molecule type" value="Genomic_DNA"/>
</dbReference>
<dbReference type="STRING" id="1801764.A2903_01250"/>
<evidence type="ECO:0000313" key="2">
    <source>
        <dbReference type="Proteomes" id="UP000178184"/>
    </source>
</evidence>
<dbReference type="InterPro" id="IPR014717">
    <property type="entry name" value="Transl_elong_EF1B/ribsomal_bS6"/>
</dbReference>
<comment type="caution">
    <text evidence="1">The sequence shown here is derived from an EMBL/GenBank/DDBJ whole genome shotgun (WGS) entry which is preliminary data.</text>
</comment>
<dbReference type="Gene3D" id="3.30.70.60">
    <property type="match status" value="1"/>
</dbReference>
<dbReference type="AlphaFoldDB" id="A0A1F6WNM7"/>
<organism evidence="1 2">
    <name type="scientific">Candidatus Nomurabacteria bacterium RIFCSPLOWO2_01_FULL_33_17</name>
    <dbReference type="NCBI Taxonomy" id="1801764"/>
    <lineage>
        <taxon>Bacteria</taxon>
        <taxon>Candidatus Nomuraibacteriota</taxon>
    </lineage>
</organism>
<protein>
    <submittedName>
        <fullName evidence="1">Uncharacterized protein</fullName>
    </submittedName>
</protein>